<name>A0ACC6THG3_9MICC</name>
<gene>
    <name evidence="1" type="ORF">ABIC98_002630</name>
</gene>
<dbReference type="Proteomes" id="UP001549207">
    <property type="component" value="Unassembled WGS sequence"/>
</dbReference>
<organism evidence="1 2">
    <name type="scientific">Arthrobacter nitrophenolicus</name>
    <dbReference type="NCBI Taxonomy" id="683150"/>
    <lineage>
        <taxon>Bacteria</taxon>
        <taxon>Bacillati</taxon>
        <taxon>Actinomycetota</taxon>
        <taxon>Actinomycetes</taxon>
        <taxon>Micrococcales</taxon>
        <taxon>Micrococcaceae</taxon>
        <taxon>Arthrobacter</taxon>
    </lineage>
</organism>
<proteinExistence type="predicted"/>
<sequence length="196" mass="21811">MRISTVDRREQLIDAAIRVIKRDGVENASLRTIAGEANASLAAVHVCFTNKDELMQAAAAELLQQLVRAIPHVVDGSEDLRGIAHRVMDLFWAQMVSDELNVLAQFEIGMWAKRNPHHGDLSRSVYSDYEKEISKLLIAAAKRGNQDQTISARNLARALIVIMDGCSLQYFADPSDPRHKDLCDNLVDAYLDKVGL</sequence>
<evidence type="ECO:0000313" key="1">
    <source>
        <dbReference type="EMBL" id="MET3772970.1"/>
    </source>
</evidence>
<reference evidence="1" key="1">
    <citation type="submission" date="2024-06" db="EMBL/GenBank/DDBJ databases">
        <title>Genomic Encyclopedia of Type Strains, Phase IV (KMG-IV): sequencing the most valuable type-strain genomes for metagenomic binning, comparative biology and taxonomic classification.</title>
        <authorList>
            <person name="Goeker M."/>
        </authorList>
    </citation>
    <scope>NUCLEOTIDE SEQUENCE</scope>
    <source>
        <strain evidence="1">SJCon</strain>
    </source>
</reference>
<comment type="caution">
    <text evidence="1">The sequence shown here is derived from an EMBL/GenBank/DDBJ whole genome shotgun (WGS) entry which is preliminary data.</text>
</comment>
<evidence type="ECO:0000313" key="2">
    <source>
        <dbReference type="Proteomes" id="UP001549207"/>
    </source>
</evidence>
<dbReference type="EMBL" id="JBEPNJ010000010">
    <property type="protein sequence ID" value="MET3772970.1"/>
    <property type="molecule type" value="Genomic_DNA"/>
</dbReference>
<protein>
    <submittedName>
        <fullName evidence="1">AcrR family transcriptional regulator</fullName>
    </submittedName>
</protein>
<accession>A0ACC6THG3</accession>
<keyword evidence="2" id="KW-1185">Reference proteome</keyword>